<proteinExistence type="predicted"/>
<name>A0ABS4W5A5_9PSEU</name>
<dbReference type="RefSeq" id="WP_210036530.1">
    <property type="nucleotide sequence ID" value="NZ_JAGINU010000002.1"/>
</dbReference>
<evidence type="ECO:0000313" key="2">
    <source>
        <dbReference type="Proteomes" id="UP001519295"/>
    </source>
</evidence>
<gene>
    <name evidence="1" type="ORF">JOF36_007134</name>
</gene>
<dbReference type="Proteomes" id="UP001519295">
    <property type="component" value="Unassembled WGS sequence"/>
</dbReference>
<accession>A0ABS4W5A5</accession>
<comment type="caution">
    <text evidence="1">The sequence shown here is derived from an EMBL/GenBank/DDBJ whole genome shotgun (WGS) entry which is preliminary data.</text>
</comment>
<evidence type="ECO:0000313" key="1">
    <source>
        <dbReference type="EMBL" id="MBP2371361.1"/>
    </source>
</evidence>
<protein>
    <submittedName>
        <fullName evidence="1">Uncharacterized protein</fullName>
    </submittedName>
</protein>
<dbReference type="EMBL" id="JAGINU010000002">
    <property type="protein sequence ID" value="MBP2371361.1"/>
    <property type="molecule type" value="Genomic_DNA"/>
</dbReference>
<keyword evidence="2" id="KW-1185">Reference proteome</keyword>
<organism evidence="1 2">
    <name type="scientific">Pseudonocardia parietis</name>
    <dbReference type="NCBI Taxonomy" id="570936"/>
    <lineage>
        <taxon>Bacteria</taxon>
        <taxon>Bacillati</taxon>
        <taxon>Actinomycetota</taxon>
        <taxon>Actinomycetes</taxon>
        <taxon>Pseudonocardiales</taxon>
        <taxon>Pseudonocardiaceae</taxon>
        <taxon>Pseudonocardia</taxon>
    </lineage>
</organism>
<sequence length="82" mass="8800">MTETSTPTPATATDGFPAVDRATETDLIEALAYVLDPIAFESLPPDPVLGQLWAQISRQGTARQHAERAIRVGYRLSSGSQS</sequence>
<reference evidence="1 2" key="1">
    <citation type="submission" date="2021-03" db="EMBL/GenBank/DDBJ databases">
        <title>Sequencing the genomes of 1000 actinobacteria strains.</title>
        <authorList>
            <person name="Klenk H.-P."/>
        </authorList>
    </citation>
    <scope>NUCLEOTIDE SEQUENCE [LARGE SCALE GENOMIC DNA]</scope>
    <source>
        <strain evidence="1 2">DSM 45256</strain>
    </source>
</reference>